<dbReference type="CDD" id="cd04622">
    <property type="entry name" value="CBS_pair_HRP1_like"/>
    <property type="match status" value="1"/>
</dbReference>
<feature type="region of interest" description="Disordered" evidence="3">
    <location>
        <begin position="124"/>
        <end position="147"/>
    </location>
</feature>
<proteinExistence type="predicted"/>
<feature type="domain" description="CBS" evidence="4">
    <location>
        <begin position="7"/>
        <end position="64"/>
    </location>
</feature>
<gene>
    <name evidence="5" type="ORF">SAMN04488060_1357</name>
</gene>
<dbReference type="RefSeq" id="WP_090479084.1">
    <property type="nucleotide sequence ID" value="NZ_FOWZ01000002.1"/>
</dbReference>
<dbReference type="SMART" id="SM00116">
    <property type="entry name" value="CBS"/>
    <property type="match status" value="2"/>
</dbReference>
<dbReference type="Proteomes" id="UP000199331">
    <property type="component" value="Unassembled WGS sequence"/>
</dbReference>
<feature type="region of interest" description="Disordered" evidence="3">
    <location>
        <begin position="66"/>
        <end position="86"/>
    </location>
</feature>
<protein>
    <submittedName>
        <fullName evidence="5">CBS domain-containing protein</fullName>
    </submittedName>
</protein>
<dbReference type="PROSITE" id="PS51371">
    <property type="entry name" value="CBS"/>
    <property type="match status" value="2"/>
</dbReference>
<feature type="compositionally biased region" description="Polar residues" evidence="3">
    <location>
        <begin position="72"/>
        <end position="83"/>
    </location>
</feature>
<keyword evidence="1 2" id="KW-0129">CBS domain</keyword>
<evidence type="ECO:0000256" key="3">
    <source>
        <dbReference type="SAM" id="MobiDB-lite"/>
    </source>
</evidence>
<evidence type="ECO:0000259" key="4">
    <source>
        <dbReference type="PROSITE" id="PS51371"/>
    </source>
</evidence>
<feature type="compositionally biased region" description="Basic and acidic residues" evidence="3">
    <location>
        <begin position="124"/>
        <end position="135"/>
    </location>
</feature>
<evidence type="ECO:0000313" key="6">
    <source>
        <dbReference type="Proteomes" id="UP000199331"/>
    </source>
</evidence>
<accession>A0A1I5MGY2</accession>
<dbReference type="EMBL" id="FOWZ01000002">
    <property type="protein sequence ID" value="SFP08773.1"/>
    <property type="molecule type" value="Genomic_DNA"/>
</dbReference>
<dbReference type="Pfam" id="PF00571">
    <property type="entry name" value="CBS"/>
    <property type="match status" value="2"/>
</dbReference>
<dbReference type="InterPro" id="IPR000644">
    <property type="entry name" value="CBS_dom"/>
</dbReference>
<dbReference type="PANTHER" id="PTHR43080:SF2">
    <property type="entry name" value="CBS DOMAIN-CONTAINING PROTEIN"/>
    <property type="match status" value="1"/>
</dbReference>
<dbReference type="OrthoDB" id="9807125at2"/>
<dbReference type="PANTHER" id="PTHR43080">
    <property type="entry name" value="CBS DOMAIN-CONTAINING PROTEIN CBSX3, MITOCHONDRIAL"/>
    <property type="match status" value="1"/>
</dbReference>
<organism evidence="5 6">
    <name type="scientific">Qipengyuania nanhaisediminis</name>
    <dbReference type="NCBI Taxonomy" id="604088"/>
    <lineage>
        <taxon>Bacteria</taxon>
        <taxon>Pseudomonadati</taxon>
        <taxon>Pseudomonadota</taxon>
        <taxon>Alphaproteobacteria</taxon>
        <taxon>Sphingomonadales</taxon>
        <taxon>Erythrobacteraceae</taxon>
        <taxon>Qipengyuania</taxon>
    </lineage>
</organism>
<dbReference type="InterPro" id="IPR051257">
    <property type="entry name" value="Diverse_CBS-Domain"/>
</dbReference>
<dbReference type="SUPFAM" id="SSF54631">
    <property type="entry name" value="CBS-domain pair"/>
    <property type="match status" value="1"/>
</dbReference>
<dbReference type="AlphaFoldDB" id="A0A1I5MGY2"/>
<dbReference type="Gene3D" id="3.10.580.10">
    <property type="entry name" value="CBS-domain"/>
    <property type="match status" value="1"/>
</dbReference>
<dbReference type="STRING" id="604088.SAMN04488060_1357"/>
<evidence type="ECO:0000256" key="1">
    <source>
        <dbReference type="ARBA" id="ARBA00023122"/>
    </source>
</evidence>
<evidence type="ECO:0000313" key="5">
    <source>
        <dbReference type="EMBL" id="SFP08773.1"/>
    </source>
</evidence>
<evidence type="ECO:0000256" key="2">
    <source>
        <dbReference type="PROSITE-ProRule" id="PRU00703"/>
    </source>
</evidence>
<sequence length="147" mass="15657">MEAKNVMTSNPACCNPSTRVREAANLMVKNDCGEIPVVDDSGTLVGVITDRDIACRCVADGKSSDTSVEDVMTSSPITVTPDTSVDDCRSKMEDNKVRRLPVVDESGKCCGIVSQADIARHANEKETGDLVREVSEPTEEASKSGCC</sequence>
<name>A0A1I5MGY2_9SPHN</name>
<keyword evidence="6" id="KW-1185">Reference proteome</keyword>
<dbReference type="InterPro" id="IPR046342">
    <property type="entry name" value="CBS_dom_sf"/>
</dbReference>
<feature type="domain" description="CBS" evidence="4">
    <location>
        <begin position="72"/>
        <end position="130"/>
    </location>
</feature>
<reference evidence="6" key="1">
    <citation type="submission" date="2016-10" db="EMBL/GenBank/DDBJ databases">
        <authorList>
            <person name="Varghese N."/>
            <person name="Submissions S."/>
        </authorList>
    </citation>
    <scope>NUCLEOTIDE SEQUENCE [LARGE SCALE GENOMIC DNA]</scope>
    <source>
        <strain evidence="6">CGMCC 1.7715</strain>
    </source>
</reference>